<dbReference type="EMBL" id="BTGU01001735">
    <property type="protein sequence ID" value="GMN28475.1"/>
    <property type="molecule type" value="Genomic_DNA"/>
</dbReference>
<name>A0AA87Z9U7_FICCA</name>
<gene>
    <name evidence="1" type="ORF">TIFTF001_041177</name>
</gene>
<sequence length="230" mass="25837">MSNFDFGAKHPFQRRSLERDPAGRCFEDGRVVCFTLEEMNHAGRNCYKSSSLISVLTLIACQNGTIKSVREHSSHSLAGQLSLMNSLPSKRQVKLWTRLRNGLHLFYSLHLHLTLPLSLTRLRCFSSSRKNCMGVVLGGTSRMTSKINYVSTYSFSAKTIPGKQGLSRPTECNAQSEPVYPPVPRIQFDPSTAKSQFVESLRWPPVSGSMSTFGRCFLDPISHLKKYTNQ</sequence>
<organism evidence="1 2">
    <name type="scientific">Ficus carica</name>
    <name type="common">Common fig</name>
    <dbReference type="NCBI Taxonomy" id="3494"/>
    <lineage>
        <taxon>Eukaryota</taxon>
        <taxon>Viridiplantae</taxon>
        <taxon>Streptophyta</taxon>
        <taxon>Embryophyta</taxon>
        <taxon>Tracheophyta</taxon>
        <taxon>Spermatophyta</taxon>
        <taxon>Magnoliopsida</taxon>
        <taxon>eudicotyledons</taxon>
        <taxon>Gunneridae</taxon>
        <taxon>Pentapetalae</taxon>
        <taxon>rosids</taxon>
        <taxon>fabids</taxon>
        <taxon>Rosales</taxon>
        <taxon>Moraceae</taxon>
        <taxon>Ficeae</taxon>
        <taxon>Ficus</taxon>
    </lineage>
</organism>
<dbReference type="Proteomes" id="UP001187192">
    <property type="component" value="Unassembled WGS sequence"/>
</dbReference>
<dbReference type="AlphaFoldDB" id="A0AA87Z9U7"/>
<comment type="caution">
    <text evidence="1">The sequence shown here is derived from an EMBL/GenBank/DDBJ whole genome shotgun (WGS) entry which is preliminary data.</text>
</comment>
<keyword evidence="2" id="KW-1185">Reference proteome</keyword>
<protein>
    <submittedName>
        <fullName evidence="1">Uncharacterized protein</fullName>
    </submittedName>
</protein>
<proteinExistence type="predicted"/>
<evidence type="ECO:0000313" key="2">
    <source>
        <dbReference type="Proteomes" id="UP001187192"/>
    </source>
</evidence>
<evidence type="ECO:0000313" key="1">
    <source>
        <dbReference type="EMBL" id="GMN28475.1"/>
    </source>
</evidence>
<accession>A0AA87Z9U7</accession>
<reference evidence="1" key="1">
    <citation type="submission" date="2023-07" db="EMBL/GenBank/DDBJ databases">
        <title>draft genome sequence of fig (Ficus carica).</title>
        <authorList>
            <person name="Takahashi T."/>
            <person name="Nishimura K."/>
        </authorList>
    </citation>
    <scope>NUCLEOTIDE SEQUENCE</scope>
</reference>